<dbReference type="SMART" id="SM00850">
    <property type="entry name" value="LytTR"/>
    <property type="match status" value="1"/>
</dbReference>
<dbReference type="InterPro" id="IPR011006">
    <property type="entry name" value="CheY-like_superfamily"/>
</dbReference>
<dbReference type="InterPro" id="IPR046947">
    <property type="entry name" value="LytR-like"/>
</dbReference>
<dbReference type="PANTHER" id="PTHR37299">
    <property type="entry name" value="TRANSCRIPTIONAL REGULATOR-RELATED"/>
    <property type="match status" value="1"/>
</dbReference>
<dbReference type="InterPro" id="IPR001789">
    <property type="entry name" value="Sig_transdc_resp-reg_receiver"/>
</dbReference>
<organism evidence="4 5">
    <name type="scientific">Sulfidibacter corallicola</name>
    <dbReference type="NCBI Taxonomy" id="2818388"/>
    <lineage>
        <taxon>Bacteria</taxon>
        <taxon>Pseudomonadati</taxon>
        <taxon>Acidobacteriota</taxon>
        <taxon>Holophagae</taxon>
        <taxon>Acanthopleuribacterales</taxon>
        <taxon>Acanthopleuribacteraceae</taxon>
        <taxon>Sulfidibacter</taxon>
    </lineage>
</organism>
<evidence type="ECO:0000313" key="4">
    <source>
        <dbReference type="EMBL" id="QTD48467.1"/>
    </source>
</evidence>
<feature type="modified residue" description="4-aspartylphosphate" evidence="1">
    <location>
        <position position="57"/>
    </location>
</feature>
<dbReference type="PANTHER" id="PTHR37299:SF1">
    <property type="entry name" value="STAGE 0 SPORULATION PROTEIN A HOMOLOG"/>
    <property type="match status" value="1"/>
</dbReference>
<dbReference type="RefSeq" id="WP_237378123.1">
    <property type="nucleotide sequence ID" value="NZ_CP071793.1"/>
</dbReference>
<dbReference type="PROSITE" id="PS50930">
    <property type="entry name" value="HTH_LYTTR"/>
    <property type="match status" value="1"/>
</dbReference>
<dbReference type="SUPFAM" id="SSF52172">
    <property type="entry name" value="CheY-like"/>
    <property type="match status" value="1"/>
</dbReference>
<dbReference type="InterPro" id="IPR007492">
    <property type="entry name" value="LytTR_DNA-bd_dom"/>
</dbReference>
<dbReference type="Gene3D" id="2.40.50.1020">
    <property type="entry name" value="LytTr DNA-binding domain"/>
    <property type="match status" value="1"/>
</dbReference>
<dbReference type="Pfam" id="PF00072">
    <property type="entry name" value="Response_reg"/>
    <property type="match status" value="1"/>
</dbReference>
<dbReference type="GO" id="GO:0003677">
    <property type="term" value="F:DNA binding"/>
    <property type="evidence" value="ECO:0007669"/>
    <property type="project" value="InterPro"/>
</dbReference>
<keyword evidence="1" id="KW-0597">Phosphoprotein</keyword>
<dbReference type="PROSITE" id="PS50110">
    <property type="entry name" value="RESPONSE_REGULATORY"/>
    <property type="match status" value="1"/>
</dbReference>
<evidence type="ECO:0000256" key="1">
    <source>
        <dbReference type="PROSITE-ProRule" id="PRU00169"/>
    </source>
</evidence>
<feature type="domain" description="Response regulatory" evidence="2">
    <location>
        <begin position="6"/>
        <end position="117"/>
    </location>
</feature>
<gene>
    <name evidence="4" type="ORF">J3U87_23050</name>
</gene>
<dbReference type="Gene3D" id="3.40.50.2300">
    <property type="match status" value="1"/>
</dbReference>
<evidence type="ECO:0000313" key="5">
    <source>
        <dbReference type="Proteomes" id="UP000663929"/>
    </source>
</evidence>
<dbReference type="Proteomes" id="UP000663929">
    <property type="component" value="Chromosome"/>
</dbReference>
<proteinExistence type="predicted"/>
<reference evidence="4" key="1">
    <citation type="submission" date="2021-03" db="EMBL/GenBank/DDBJ databases">
        <title>Acanthopleuribacteraceae sp. M133.</title>
        <authorList>
            <person name="Wang G."/>
        </authorList>
    </citation>
    <scope>NUCLEOTIDE SEQUENCE</scope>
    <source>
        <strain evidence="4">M133</strain>
    </source>
</reference>
<name>A0A8A4TG13_SULCO</name>
<keyword evidence="5" id="KW-1185">Reference proteome</keyword>
<evidence type="ECO:0000259" key="2">
    <source>
        <dbReference type="PROSITE" id="PS50110"/>
    </source>
</evidence>
<dbReference type="Pfam" id="PF04397">
    <property type="entry name" value="LytTR"/>
    <property type="match status" value="1"/>
</dbReference>
<dbReference type="SMART" id="SM00448">
    <property type="entry name" value="REC"/>
    <property type="match status" value="1"/>
</dbReference>
<feature type="domain" description="HTH LytTR-type" evidence="3">
    <location>
        <begin position="135"/>
        <end position="239"/>
    </location>
</feature>
<protein>
    <submittedName>
        <fullName evidence="4">Response regulator transcription factor</fullName>
    </submittedName>
</protein>
<sequence length="239" mass="27038">MTKPLRSIIVDDERLARSQLRRMLEQCPGNQVIGEAEDVQGAVAIIGDLRPDLVFLDIQLAGESGFSVLERIDPAIQVAFVTAYDAFAIRAFEVNALDYLLKPVRMARLKKTIRRIQTGARPSKEGGALACEDHILAESGHRKHFLKVQHIVCIVAETPYARILTEDGQSVMILKSLADWEKRLPPKSFVRVHRSTIVNVAHIERIEKSANYSYQVFMKNLAEPLSMSRRYARQLKTLF</sequence>
<accession>A0A8A4TG13</accession>
<dbReference type="KEGG" id="scor:J3U87_23050"/>
<evidence type="ECO:0000259" key="3">
    <source>
        <dbReference type="PROSITE" id="PS50930"/>
    </source>
</evidence>
<dbReference type="AlphaFoldDB" id="A0A8A4TG13"/>
<dbReference type="GO" id="GO:0000156">
    <property type="term" value="F:phosphorelay response regulator activity"/>
    <property type="evidence" value="ECO:0007669"/>
    <property type="project" value="InterPro"/>
</dbReference>
<dbReference type="EMBL" id="CP071793">
    <property type="protein sequence ID" value="QTD48467.1"/>
    <property type="molecule type" value="Genomic_DNA"/>
</dbReference>